<dbReference type="Gene3D" id="1.10.10.10">
    <property type="entry name" value="Winged helix-like DNA-binding domain superfamily/Winged helix DNA-binding domain"/>
    <property type="match status" value="1"/>
</dbReference>
<name>A9F0K8_SORC5</name>
<organism evidence="6 7">
    <name type="scientific">Sorangium cellulosum (strain So ce56)</name>
    <name type="common">Polyangium cellulosum (strain So ce56)</name>
    <dbReference type="NCBI Taxonomy" id="448385"/>
    <lineage>
        <taxon>Bacteria</taxon>
        <taxon>Pseudomonadati</taxon>
        <taxon>Myxococcota</taxon>
        <taxon>Polyangia</taxon>
        <taxon>Polyangiales</taxon>
        <taxon>Polyangiaceae</taxon>
        <taxon>Sorangium</taxon>
    </lineage>
</organism>
<reference evidence="6 7" key="1">
    <citation type="journal article" date="2007" name="Nat. Biotechnol.">
        <title>Complete genome sequence of the myxobacterium Sorangium cellulosum.</title>
        <authorList>
            <person name="Schneiker S."/>
            <person name="Perlova O."/>
            <person name="Kaiser O."/>
            <person name="Gerth K."/>
            <person name="Alici A."/>
            <person name="Altmeyer M.O."/>
            <person name="Bartels D."/>
            <person name="Bekel T."/>
            <person name="Beyer S."/>
            <person name="Bode E."/>
            <person name="Bode H.B."/>
            <person name="Bolten C.J."/>
            <person name="Choudhuri J.V."/>
            <person name="Doss S."/>
            <person name="Elnakady Y.A."/>
            <person name="Frank B."/>
            <person name="Gaigalat L."/>
            <person name="Goesmann A."/>
            <person name="Groeger C."/>
            <person name="Gross F."/>
            <person name="Jelsbak L."/>
            <person name="Jelsbak L."/>
            <person name="Kalinowski J."/>
            <person name="Kegler C."/>
            <person name="Knauber T."/>
            <person name="Konietzny S."/>
            <person name="Kopp M."/>
            <person name="Krause L."/>
            <person name="Krug D."/>
            <person name="Linke B."/>
            <person name="Mahmud T."/>
            <person name="Martinez-Arias R."/>
            <person name="McHardy A.C."/>
            <person name="Merai M."/>
            <person name="Meyer F."/>
            <person name="Mormann S."/>
            <person name="Munoz-Dorado J."/>
            <person name="Perez J."/>
            <person name="Pradella S."/>
            <person name="Rachid S."/>
            <person name="Raddatz G."/>
            <person name="Rosenau F."/>
            <person name="Rueckert C."/>
            <person name="Sasse F."/>
            <person name="Scharfe M."/>
            <person name="Schuster S.C."/>
            <person name="Suen G."/>
            <person name="Treuner-Lange A."/>
            <person name="Velicer G.J."/>
            <person name="Vorholter F.-J."/>
            <person name="Weissman K.J."/>
            <person name="Welch R.D."/>
            <person name="Wenzel S.C."/>
            <person name="Whitworth D.E."/>
            <person name="Wilhelm S."/>
            <person name="Wittmann C."/>
            <person name="Bloecker H."/>
            <person name="Puehler A."/>
            <person name="Mueller R."/>
        </authorList>
    </citation>
    <scope>NUCLEOTIDE SEQUENCE [LARGE SCALE GENOMIC DNA]</scope>
    <source>
        <strain evidence="7">So ce56</strain>
    </source>
</reference>
<evidence type="ECO:0000256" key="1">
    <source>
        <dbReference type="ARBA" id="ARBA00009437"/>
    </source>
</evidence>
<dbReference type="PROSITE" id="PS50931">
    <property type="entry name" value="HTH_LYSR"/>
    <property type="match status" value="1"/>
</dbReference>
<accession>A9F0K8</accession>
<evidence type="ECO:0000256" key="2">
    <source>
        <dbReference type="ARBA" id="ARBA00023015"/>
    </source>
</evidence>
<evidence type="ECO:0000313" key="7">
    <source>
        <dbReference type="Proteomes" id="UP000002139"/>
    </source>
</evidence>
<dbReference type="InterPro" id="IPR036388">
    <property type="entry name" value="WH-like_DNA-bd_sf"/>
</dbReference>
<dbReference type="BioCyc" id="SCEL448385:SCE_RS05865-MONOMER"/>
<dbReference type="GO" id="GO:0006351">
    <property type="term" value="P:DNA-templated transcription"/>
    <property type="evidence" value="ECO:0007669"/>
    <property type="project" value="TreeGrafter"/>
</dbReference>
<dbReference type="InterPro" id="IPR000847">
    <property type="entry name" value="LysR_HTH_N"/>
</dbReference>
<dbReference type="InterPro" id="IPR036390">
    <property type="entry name" value="WH_DNA-bd_sf"/>
</dbReference>
<dbReference type="GO" id="GO:0003700">
    <property type="term" value="F:DNA-binding transcription factor activity"/>
    <property type="evidence" value="ECO:0007669"/>
    <property type="project" value="InterPro"/>
</dbReference>
<dbReference type="HOGENOM" id="CLU_039613_2_0_7"/>
<dbReference type="EMBL" id="AM746676">
    <property type="protein sequence ID" value="CAN91280.1"/>
    <property type="molecule type" value="Genomic_DNA"/>
</dbReference>
<dbReference type="OrthoDB" id="5338251at2"/>
<dbReference type="KEGG" id="scl:sce1123"/>
<dbReference type="InterPro" id="IPR005119">
    <property type="entry name" value="LysR_subst-bd"/>
</dbReference>
<keyword evidence="4" id="KW-0804">Transcription</keyword>
<evidence type="ECO:0000256" key="4">
    <source>
        <dbReference type="ARBA" id="ARBA00023163"/>
    </source>
</evidence>
<protein>
    <submittedName>
        <fullName evidence="6">Transcriptional regulator, LysR family</fullName>
    </submittedName>
</protein>
<dbReference type="Gene3D" id="3.40.190.290">
    <property type="match status" value="1"/>
</dbReference>
<keyword evidence="3" id="KW-0238">DNA-binding</keyword>
<dbReference type="InterPro" id="IPR058163">
    <property type="entry name" value="LysR-type_TF_proteobact-type"/>
</dbReference>
<dbReference type="GO" id="GO:0043565">
    <property type="term" value="F:sequence-specific DNA binding"/>
    <property type="evidence" value="ECO:0007669"/>
    <property type="project" value="TreeGrafter"/>
</dbReference>
<dbReference type="SUPFAM" id="SSF53850">
    <property type="entry name" value="Periplasmic binding protein-like II"/>
    <property type="match status" value="1"/>
</dbReference>
<evidence type="ECO:0000259" key="5">
    <source>
        <dbReference type="PROSITE" id="PS50931"/>
    </source>
</evidence>
<dbReference type="eggNOG" id="COG0583">
    <property type="taxonomic scope" value="Bacteria"/>
</dbReference>
<dbReference type="Pfam" id="PF03466">
    <property type="entry name" value="LysR_substrate"/>
    <property type="match status" value="1"/>
</dbReference>
<proteinExistence type="inferred from homology"/>
<evidence type="ECO:0000313" key="6">
    <source>
        <dbReference type="EMBL" id="CAN91280.1"/>
    </source>
</evidence>
<dbReference type="AlphaFoldDB" id="A9F0K8"/>
<gene>
    <name evidence="6" type="ordered locus">sce1123</name>
</gene>
<dbReference type="PANTHER" id="PTHR30537">
    <property type="entry name" value="HTH-TYPE TRANSCRIPTIONAL REGULATOR"/>
    <property type="match status" value="1"/>
</dbReference>
<dbReference type="Proteomes" id="UP000002139">
    <property type="component" value="Chromosome"/>
</dbReference>
<sequence>MDWDDCRVLLEVHRRGSFLAAGQRLGMSASTVMRRVSTLERALGRSLVHRTSHGVRLEREALALVNIAAGFEQALGAHDRERAGTVRLSVPEGFGAVAAQAARRCWEQDRTTIVEVSVESRLVDLAEREADIGLRGGRSASNVLIEKRVGEVEPALYASAAYLAAHLPGRLVTRDDYTGQRFIVDERITQGLGPFHWLVERGAQNFPLRSNAVETRLEAARAGMGIVVHAAGVDVPGLEPVALDAAGPSVPFYVVMHRELRQVPRMRAMARALSELFAEYTTKATARG</sequence>
<dbReference type="PANTHER" id="PTHR30537:SF3">
    <property type="entry name" value="TRANSCRIPTIONAL REGULATORY PROTEIN"/>
    <property type="match status" value="1"/>
</dbReference>
<dbReference type="STRING" id="448385.sce1123"/>
<dbReference type="RefSeq" id="WP_012233757.1">
    <property type="nucleotide sequence ID" value="NC_010162.1"/>
</dbReference>
<dbReference type="SUPFAM" id="SSF46785">
    <property type="entry name" value="Winged helix' DNA-binding domain"/>
    <property type="match status" value="1"/>
</dbReference>
<keyword evidence="2" id="KW-0805">Transcription regulation</keyword>
<evidence type="ECO:0000256" key="3">
    <source>
        <dbReference type="ARBA" id="ARBA00023125"/>
    </source>
</evidence>
<comment type="similarity">
    <text evidence="1">Belongs to the LysR transcriptional regulatory family.</text>
</comment>
<feature type="domain" description="HTH lysR-type" evidence="5">
    <location>
        <begin position="1"/>
        <end position="58"/>
    </location>
</feature>
<dbReference type="Pfam" id="PF00126">
    <property type="entry name" value="HTH_1"/>
    <property type="match status" value="1"/>
</dbReference>
<keyword evidence="7" id="KW-1185">Reference proteome</keyword>